<dbReference type="SUPFAM" id="SSF56219">
    <property type="entry name" value="DNase I-like"/>
    <property type="match status" value="1"/>
</dbReference>
<proteinExistence type="predicted"/>
<sequence>MPVRPTSVRFWTGRQSLSGAGVCYLDAWESARPGDPGPTFSPRNPLVTAGEMPLEQGRRIDYVLVRCGDRGPTLKVSACAPAFDELVGGVWASDHFGVVADLAVPP</sequence>
<keyword evidence="1" id="KW-0378">Hydrolase</keyword>
<dbReference type="GO" id="GO:0004519">
    <property type="term" value="F:endonuclease activity"/>
    <property type="evidence" value="ECO:0007669"/>
    <property type="project" value="UniProtKB-KW"/>
</dbReference>
<dbReference type="InterPro" id="IPR036691">
    <property type="entry name" value="Endo/exonu/phosph_ase_sf"/>
</dbReference>
<keyword evidence="2" id="KW-1185">Reference proteome</keyword>
<evidence type="ECO:0000313" key="2">
    <source>
        <dbReference type="Proteomes" id="UP000589036"/>
    </source>
</evidence>
<gene>
    <name evidence="1" type="ORF">HDA32_005692</name>
</gene>
<protein>
    <submittedName>
        <fullName evidence="1">Endonuclease/exonuclease/phosphatase family metal-dependent hydrolase</fullName>
    </submittedName>
</protein>
<organism evidence="1 2">
    <name type="scientific">Spinactinospora alkalitolerans</name>
    <dbReference type="NCBI Taxonomy" id="687207"/>
    <lineage>
        <taxon>Bacteria</taxon>
        <taxon>Bacillati</taxon>
        <taxon>Actinomycetota</taxon>
        <taxon>Actinomycetes</taxon>
        <taxon>Streptosporangiales</taxon>
        <taxon>Nocardiopsidaceae</taxon>
        <taxon>Spinactinospora</taxon>
    </lineage>
</organism>
<accession>A0A852U4Y5</accession>
<dbReference type="EMBL" id="JACCCC010000001">
    <property type="protein sequence ID" value="NYE50572.1"/>
    <property type="molecule type" value="Genomic_DNA"/>
</dbReference>
<dbReference type="AlphaFoldDB" id="A0A852U4Y5"/>
<evidence type="ECO:0000313" key="1">
    <source>
        <dbReference type="EMBL" id="NYE50572.1"/>
    </source>
</evidence>
<keyword evidence="1" id="KW-0540">Nuclease</keyword>
<dbReference type="RefSeq" id="WP_179646030.1">
    <property type="nucleotide sequence ID" value="NZ_BAAAYY010000038.1"/>
</dbReference>
<dbReference type="Proteomes" id="UP000589036">
    <property type="component" value="Unassembled WGS sequence"/>
</dbReference>
<dbReference type="GO" id="GO:0004527">
    <property type="term" value="F:exonuclease activity"/>
    <property type="evidence" value="ECO:0007669"/>
    <property type="project" value="UniProtKB-KW"/>
</dbReference>
<name>A0A852U4Y5_9ACTN</name>
<keyword evidence="1" id="KW-0255">Endonuclease</keyword>
<comment type="caution">
    <text evidence="1">The sequence shown here is derived from an EMBL/GenBank/DDBJ whole genome shotgun (WGS) entry which is preliminary data.</text>
</comment>
<dbReference type="Gene3D" id="3.60.10.10">
    <property type="entry name" value="Endonuclease/exonuclease/phosphatase"/>
    <property type="match status" value="1"/>
</dbReference>
<keyword evidence="1" id="KW-0269">Exonuclease</keyword>
<reference evidence="1 2" key="1">
    <citation type="submission" date="2020-07" db="EMBL/GenBank/DDBJ databases">
        <title>Sequencing the genomes of 1000 actinobacteria strains.</title>
        <authorList>
            <person name="Klenk H.-P."/>
        </authorList>
    </citation>
    <scope>NUCLEOTIDE SEQUENCE [LARGE SCALE GENOMIC DNA]</scope>
    <source>
        <strain evidence="1 2">CXB654</strain>
    </source>
</reference>